<dbReference type="PANTHER" id="PTHR30269">
    <property type="entry name" value="TRANSMEMBRANE PROTEIN YFCA"/>
    <property type="match status" value="1"/>
</dbReference>
<keyword evidence="7 8" id="KW-0472">Membrane</keyword>
<dbReference type="InterPro" id="IPR052017">
    <property type="entry name" value="TSUP"/>
</dbReference>
<keyword evidence="6 8" id="KW-1133">Transmembrane helix</keyword>
<dbReference type="EMBL" id="CP002780">
    <property type="protein sequence ID" value="AEG58893.1"/>
    <property type="molecule type" value="Genomic_DNA"/>
</dbReference>
<organism evidence="9 10">
    <name type="scientific">Desulforamulus ruminis (strain ATCC 23193 / DSM 2154 / NCIMB 8452 / DL)</name>
    <name type="common">Desulfotomaculum ruminis</name>
    <dbReference type="NCBI Taxonomy" id="696281"/>
    <lineage>
        <taxon>Bacteria</taxon>
        <taxon>Bacillati</taxon>
        <taxon>Bacillota</taxon>
        <taxon>Clostridia</taxon>
        <taxon>Eubacteriales</taxon>
        <taxon>Peptococcaceae</taxon>
        <taxon>Desulforamulus</taxon>
    </lineage>
</organism>
<evidence type="ECO:0000256" key="8">
    <source>
        <dbReference type="RuleBase" id="RU363041"/>
    </source>
</evidence>
<evidence type="ECO:0000256" key="7">
    <source>
        <dbReference type="ARBA" id="ARBA00023136"/>
    </source>
</evidence>
<evidence type="ECO:0000313" key="9">
    <source>
        <dbReference type="EMBL" id="AEG58893.1"/>
    </source>
</evidence>
<feature type="transmembrane region" description="Helical" evidence="8">
    <location>
        <begin position="47"/>
        <end position="65"/>
    </location>
</feature>
<evidence type="ECO:0000313" key="10">
    <source>
        <dbReference type="Proteomes" id="UP000009234"/>
    </source>
</evidence>
<dbReference type="STRING" id="696281.Desru_0608"/>
<feature type="transmembrane region" description="Helical" evidence="8">
    <location>
        <begin position="228"/>
        <end position="246"/>
    </location>
</feature>
<feature type="transmembrane region" description="Helical" evidence="8">
    <location>
        <begin position="195"/>
        <end position="216"/>
    </location>
</feature>
<comment type="similarity">
    <text evidence="2 8">Belongs to the 4-toluene sulfonate uptake permease (TSUP) (TC 2.A.102) family.</text>
</comment>
<comment type="subcellular location">
    <subcellularLocation>
        <location evidence="1 8">Cell membrane</location>
        <topology evidence="1 8">Multi-pass membrane protein</topology>
    </subcellularLocation>
</comment>
<name>F6DSS4_DESRL</name>
<protein>
    <recommendedName>
        <fullName evidence="8">Probable membrane transporter protein</fullName>
    </recommendedName>
</protein>
<evidence type="ECO:0000256" key="5">
    <source>
        <dbReference type="ARBA" id="ARBA00022692"/>
    </source>
</evidence>
<dbReference type="AlphaFoldDB" id="F6DSS4"/>
<dbReference type="OrthoDB" id="7843147at2"/>
<dbReference type="InterPro" id="IPR002781">
    <property type="entry name" value="TM_pro_TauE-like"/>
</dbReference>
<accession>F6DSS4</accession>
<keyword evidence="3" id="KW-0813">Transport</keyword>
<feature type="transmembrane region" description="Helical" evidence="8">
    <location>
        <begin position="77"/>
        <end position="93"/>
    </location>
</feature>
<evidence type="ECO:0000256" key="3">
    <source>
        <dbReference type="ARBA" id="ARBA00022448"/>
    </source>
</evidence>
<sequence length="248" mass="26412">MFENLLPWLGSAFIVALAASLQGITGFGFALVSMPLLLLIYDPHHVVIINAIISIASLSSLTFKVRQQVLVPVVKNLFLGSILGIPLGAYVFFSSDVHLLKLIIGLVTGIFSLILISGATAKNVAGRIWEATAGSISGFLTSSVGMPGPPVILFLSNQKLPKEHFRATTAAYFILAYLCSLSLLIYLGGVDQNTVFTALSLIPLAILGGHLGYLIFPKVSQPKFQQGVSLLVFSTSVYAVITSLMSQS</sequence>
<evidence type="ECO:0000256" key="4">
    <source>
        <dbReference type="ARBA" id="ARBA00022475"/>
    </source>
</evidence>
<evidence type="ECO:0000256" key="1">
    <source>
        <dbReference type="ARBA" id="ARBA00004651"/>
    </source>
</evidence>
<dbReference type="Pfam" id="PF01925">
    <property type="entry name" value="TauE"/>
    <property type="match status" value="1"/>
</dbReference>
<evidence type="ECO:0000256" key="2">
    <source>
        <dbReference type="ARBA" id="ARBA00009142"/>
    </source>
</evidence>
<feature type="transmembrane region" description="Helical" evidence="8">
    <location>
        <begin position="12"/>
        <end position="41"/>
    </location>
</feature>
<keyword evidence="4 8" id="KW-1003">Cell membrane</keyword>
<evidence type="ECO:0000256" key="6">
    <source>
        <dbReference type="ARBA" id="ARBA00022989"/>
    </source>
</evidence>
<keyword evidence="10" id="KW-1185">Reference proteome</keyword>
<reference evidence="9 10" key="2">
    <citation type="journal article" date="2012" name="Stand. Genomic Sci.">
        <title>Complete genome sequence of the sulfate-reducing firmicute Desulfotomaculum ruminis type strain (DL(T)).</title>
        <authorList>
            <person name="Spring S."/>
            <person name="Visser M."/>
            <person name="Lu M."/>
            <person name="Copeland A."/>
            <person name="Lapidus A."/>
            <person name="Lucas S."/>
            <person name="Cheng J.F."/>
            <person name="Han C."/>
            <person name="Tapia R."/>
            <person name="Goodwin L.A."/>
            <person name="Pitluck S."/>
            <person name="Ivanova N."/>
            <person name="Land M."/>
            <person name="Hauser L."/>
            <person name="Larimer F."/>
            <person name="Rohde M."/>
            <person name="Goker M."/>
            <person name="Detter J.C."/>
            <person name="Kyrpides N.C."/>
            <person name="Woyke T."/>
            <person name="Schaap P.J."/>
            <person name="Plugge C.M."/>
            <person name="Muyzer G."/>
            <person name="Kuever J."/>
            <person name="Pereira I.A."/>
            <person name="Parshina S.N."/>
            <person name="Bernier-Latmani R."/>
            <person name="Stams A.J."/>
            <person name="Klenk H.P."/>
        </authorList>
    </citation>
    <scope>NUCLEOTIDE SEQUENCE [LARGE SCALE GENOMIC DNA]</scope>
    <source>
        <strain evidence="10">ATCC 23193 / DSM 2154 / NCIB 8452 / DL</strain>
    </source>
</reference>
<dbReference type="KEGG" id="dru:Desru_0608"/>
<dbReference type="PANTHER" id="PTHR30269:SF37">
    <property type="entry name" value="MEMBRANE TRANSPORTER PROTEIN"/>
    <property type="match status" value="1"/>
</dbReference>
<reference evidence="10" key="1">
    <citation type="submission" date="2011-05" db="EMBL/GenBank/DDBJ databases">
        <title>Complete sequence of Desulfotomaculum ruminis DSM 2154.</title>
        <authorList>
            <person name="Lucas S."/>
            <person name="Copeland A."/>
            <person name="Lapidus A."/>
            <person name="Cheng J.-F."/>
            <person name="Goodwin L."/>
            <person name="Pitluck S."/>
            <person name="Lu M."/>
            <person name="Detter J.C."/>
            <person name="Han C."/>
            <person name="Tapia R."/>
            <person name="Land M."/>
            <person name="Hauser L."/>
            <person name="Kyrpides N."/>
            <person name="Ivanova N."/>
            <person name="Mikhailova N."/>
            <person name="Pagani I."/>
            <person name="Stams A.J.M."/>
            <person name="Plugge C.M."/>
            <person name="Muyzer G."/>
            <person name="Kuever J."/>
            <person name="Parshina S.N."/>
            <person name="Ivanova A.E."/>
            <person name="Nazina T.N."/>
            <person name="Brambilla E."/>
            <person name="Spring S."/>
            <person name="Klenk H.-P."/>
            <person name="Woyke T."/>
        </authorList>
    </citation>
    <scope>NUCLEOTIDE SEQUENCE [LARGE SCALE GENOMIC DNA]</scope>
    <source>
        <strain evidence="10">ATCC 23193 / DSM 2154 / NCIB 8452 / DL</strain>
    </source>
</reference>
<feature type="transmembrane region" description="Helical" evidence="8">
    <location>
        <begin position="99"/>
        <end position="119"/>
    </location>
</feature>
<proteinExistence type="inferred from homology"/>
<dbReference type="GO" id="GO:0005886">
    <property type="term" value="C:plasma membrane"/>
    <property type="evidence" value="ECO:0007669"/>
    <property type="project" value="UniProtKB-SubCell"/>
</dbReference>
<dbReference type="eggNOG" id="COG0730">
    <property type="taxonomic scope" value="Bacteria"/>
</dbReference>
<dbReference type="Proteomes" id="UP000009234">
    <property type="component" value="Chromosome"/>
</dbReference>
<gene>
    <name evidence="9" type="ordered locus">Desru_0608</name>
</gene>
<keyword evidence="5 8" id="KW-0812">Transmembrane</keyword>
<feature type="transmembrane region" description="Helical" evidence="8">
    <location>
        <begin position="169"/>
        <end position="189"/>
    </location>
</feature>
<dbReference type="HOGENOM" id="CLU_054750_1_2_9"/>